<accession>A0A2T1AP04</accession>
<dbReference type="AlphaFoldDB" id="A0A2T1AP04"/>
<name>A0A2T1AP04_TRISK</name>
<gene>
    <name evidence="1" type="ORF">CLV89_101524</name>
</gene>
<dbReference type="RefSeq" id="WP_106162048.1">
    <property type="nucleotide sequence ID" value="NZ_PVUF01000001.1"/>
</dbReference>
<sequence>MSALLLPEEIEALFTREDGSYTFSRWGRPITPIVFGVTDEALATVKGAVEAVVTLAGHKMAETDPELGANLMFFFFRDWNELLEVPDLDRMIPGLAPLVSRLSEEDASQYRAFRFDEDGGIRAAFVFLRMQGGMAEMPAEALALTQAVQVMLLWGDRAFAEVSPLAVLPENGNTILRPEVAGVIAAAYDRMLPVSAQDASHALRLYARLQALPAEGSTT</sequence>
<evidence type="ECO:0000313" key="2">
    <source>
        <dbReference type="Proteomes" id="UP000237718"/>
    </source>
</evidence>
<comment type="caution">
    <text evidence="1">The sequence shown here is derived from an EMBL/GenBank/DDBJ whole genome shotgun (WGS) entry which is preliminary data.</text>
</comment>
<dbReference type="EMBL" id="PVUF01000001">
    <property type="protein sequence ID" value="PRZ50304.1"/>
    <property type="molecule type" value="Genomic_DNA"/>
</dbReference>
<protein>
    <submittedName>
        <fullName evidence="1">Uncharacterized protein</fullName>
    </submittedName>
</protein>
<reference evidence="1 2" key="1">
    <citation type="submission" date="2018-03" db="EMBL/GenBank/DDBJ databases">
        <title>Genomic Encyclopedia of Archaeal and Bacterial Type Strains, Phase II (KMG-II): from individual species to whole genera.</title>
        <authorList>
            <person name="Goeker M."/>
        </authorList>
    </citation>
    <scope>NUCLEOTIDE SEQUENCE [LARGE SCALE GENOMIC DNA]</scope>
    <source>
        <strain evidence="1 2">DSM 25328</strain>
    </source>
</reference>
<organism evidence="1 2">
    <name type="scientific">Tritonibacter scottomollicae</name>
    <name type="common">Epibacterium scottomollicae</name>
    <dbReference type="NCBI Taxonomy" id="483013"/>
    <lineage>
        <taxon>Bacteria</taxon>
        <taxon>Pseudomonadati</taxon>
        <taxon>Pseudomonadota</taxon>
        <taxon>Alphaproteobacteria</taxon>
        <taxon>Rhodobacterales</taxon>
        <taxon>Paracoccaceae</taxon>
        <taxon>Tritonibacter</taxon>
    </lineage>
</organism>
<dbReference type="OrthoDB" id="7827308at2"/>
<evidence type="ECO:0000313" key="1">
    <source>
        <dbReference type="EMBL" id="PRZ50304.1"/>
    </source>
</evidence>
<proteinExistence type="predicted"/>
<dbReference type="Proteomes" id="UP000237718">
    <property type="component" value="Unassembled WGS sequence"/>
</dbReference>